<dbReference type="SUPFAM" id="SSF56601">
    <property type="entry name" value="beta-lactamase/transpeptidase-like"/>
    <property type="match status" value="1"/>
</dbReference>
<feature type="domain" description="Beta-lactamase-related" evidence="2">
    <location>
        <begin position="12"/>
        <end position="321"/>
    </location>
</feature>
<keyword evidence="1" id="KW-0812">Transmembrane</keyword>
<feature type="transmembrane region" description="Helical" evidence="1">
    <location>
        <begin position="425"/>
        <end position="452"/>
    </location>
</feature>
<dbReference type="RefSeq" id="WP_194703770.1">
    <property type="nucleotide sequence ID" value="NZ_JADKNH010000017.1"/>
</dbReference>
<dbReference type="InterPro" id="IPR001466">
    <property type="entry name" value="Beta-lactam-related"/>
</dbReference>
<evidence type="ECO:0000259" key="2">
    <source>
        <dbReference type="Pfam" id="PF00144"/>
    </source>
</evidence>
<sequence length="455" mass="50376">MPMNSFLDTEIIDQIIQEEMQAMQIPGLAIAIVSGSEPIYLKGFGKINDAGDKVTEKTAFIIGSSSKSFTAMAIMQMSEAGVLNIDDPVLKYLPEFGSIKDADEVTIRQLLDHTSGFSTYEGMKVFNEKAGGRLSQFIKKLHHFRLSRKPGASFEYSNLNYVLLGAIVEVVSGMSYEAYLVQNIFEPLDMKCTFAEYQKALNYGLEKGYQPVLGLLRQTAYDFHPEIIPAGYIVSCAEDMAKYLIANLNGGCYNNSRILSESAICTLHTKSSKASDHYGLGWFDYDELVHHGGSAENYHANMMLIPSRGLGIAILYNINDNISGAFVKGNFGNGETIVYDRIQSKIVNALTGENTMAPIIDRGKGFHKKTNVIFGMLFALLTLYGCMLLSSSQTYMPLVVIVNLLIPLILLVIIPRLFKASWKPLFQFAAGFAHALFALQLYLILIGVFKIITVF</sequence>
<keyword evidence="1" id="KW-1133">Transmembrane helix</keyword>
<reference evidence="3 4" key="1">
    <citation type="submission" date="2020-11" db="EMBL/GenBank/DDBJ databases">
        <title>Fusibacter basophilias sp. nov.</title>
        <authorList>
            <person name="Qiu D."/>
        </authorList>
    </citation>
    <scope>NUCLEOTIDE SEQUENCE [LARGE SCALE GENOMIC DNA]</scope>
    <source>
        <strain evidence="3 4">Q10-2</strain>
    </source>
</reference>
<dbReference type="EMBL" id="JADKNH010000017">
    <property type="protein sequence ID" value="MBF4695531.1"/>
    <property type="molecule type" value="Genomic_DNA"/>
</dbReference>
<dbReference type="PANTHER" id="PTHR46825:SF9">
    <property type="entry name" value="BETA-LACTAMASE-RELATED DOMAIN-CONTAINING PROTEIN"/>
    <property type="match status" value="1"/>
</dbReference>
<accession>A0ABR9ZYJ1</accession>
<evidence type="ECO:0000313" key="3">
    <source>
        <dbReference type="EMBL" id="MBF4695531.1"/>
    </source>
</evidence>
<dbReference type="Proteomes" id="UP000614200">
    <property type="component" value="Unassembled WGS sequence"/>
</dbReference>
<protein>
    <submittedName>
        <fullName evidence="3">Beta-lactamase family protein</fullName>
    </submittedName>
</protein>
<feature type="transmembrane region" description="Helical" evidence="1">
    <location>
        <begin position="372"/>
        <end position="390"/>
    </location>
</feature>
<keyword evidence="4" id="KW-1185">Reference proteome</keyword>
<comment type="caution">
    <text evidence="3">The sequence shown here is derived from an EMBL/GenBank/DDBJ whole genome shotgun (WGS) entry which is preliminary data.</text>
</comment>
<organism evidence="3 4">
    <name type="scientific">Fusibacter ferrireducens</name>
    <dbReference type="NCBI Taxonomy" id="2785058"/>
    <lineage>
        <taxon>Bacteria</taxon>
        <taxon>Bacillati</taxon>
        <taxon>Bacillota</taxon>
        <taxon>Clostridia</taxon>
        <taxon>Eubacteriales</taxon>
        <taxon>Eubacteriales Family XII. Incertae Sedis</taxon>
        <taxon>Fusibacter</taxon>
    </lineage>
</organism>
<keyword evidence="1" id="KW-0472">Membrane</keyword>
<dbReference type="Pfam" id="PF00144">
    <property type="entry name" value="Beta-lactamase"/>
    <property type="match status" value="1"/>
</dbReference>
<dbReference type="Gene3D" id="3.40.710.10">
    <property type="entry name" value="DD-peptidase/beta-lactamase superfamily"/>
    <property type="match status" value="1"/>
</dbReference>
<dbReference type="PANTHER" id="PTHR46825">
    <property type="entry name" value="D-ALANYL-D-ALANINE-CARBOXYPEPTIDASE/ENDOPEPTIDASE AMPH"/>
    <property type="match status" value="1"/>
</dbReference>
<name>A0ABR9ZYJ1_9FIRM</name>
<evidence type="ECO:0000313" key="4">
    <source>
        <dbReference type="Proteomes" id="UP000614200"/>
    </source>
</evidence>
<proteinExistence type="predicted"/>
<feature type="transmembrane region" description="Helical" evidence="1">
    <location>
        <begin position="396"/>
        <end position="418"/>
    </location>
</feature>
<evidence type="ECO:0000256" key="1">
    <source>
        <dbReference type="SAM" id="Phobius"/>
    </source>
</evidence>
<dbReference type="InterPro" id="IPR050491">
    <property type="entry name" value="AmpC-like"/>
</dbReference>
<dbReference type="InterPro" id="IPR012338">
    <property type="entry name" value="Beta-lactam/transpept-like"/>
</dbReference>
<gene>
    <name evidence="3" type="ORF">ISU02_20755</name>
</gene>